<dbReference type="SUPFAM" id="SSF52540">
    <property type="entry name" value="P-loop containing nucleoside triphosphate hydrolases"/>
    <property type="match status" value="1"/>
</dbReference>
<dbReference type="FunFam" id="1.10.150.300:FF:000001">
    <property type="entry name" value="Ribosome-binding ATPase YchF"/>
    <property type="match status" value="1"/>
</dbReference>
<dbReference type="EMBL" id="DTHB01000048">
    <property type="protein sequence ID" value="HGB14956.1"/>
    <property type="molecule type" value="Genomic_DNA"/>
</dbReference>
<dbReference type="InterPro" id="IPR012676">
    <property type="entry name" value="TGS-like"/>
</dbReference>
<dbReference type="GO" id="GO:0005524">
    <property type="term" value="F:ATP binding"/>
    <property type="evidence" value="ECO:0007669"/>
    <property type="project" value="UniProtKB-UniRule"/>
</dbReference>
<evidence type="ECO:0000256" key="6">
    <source>
        <dbReference type="HAMAP-Rule" id="MF_00944"/>
    </source>
</evidence>
<proteinExistence type="inferred from homology"/>
<dbReference type="FunFam" id="3.10.20.30:FF:000001">
    <property type="entry name" value="Ribosome-binding ATPase YchF"/>
    <property type="match status" value="1"/>
</dbReference>
<name>A0A7C3WR22_9BACT</name>
<dbReference type="Pfam" id="PF01926">
    <property type="entry name" value="MMR_HSR1"/>
    <property type="match status" value="1"/>
</dbReference>
<dbReference type="CDD" id="cd01900">
    <property type="entry name" value="YchF"/>
    <property type="match status" value="1"/>
</dbReference>
<dbReference type="Gene3D" id="1.10.150.300">
    <property type="entry name" value="TGS-like domain"/>
    <property type="match status" value="1"/>
</dbReference>
<evidence type="ECO:0000256" key="2">
    <source>
        <dbReference type="ARBA" id="ARBA00022723"/>
    </source>
</evidence>
<evidence type="ECO:0000259" key="7">
    <source>
        <dbReference type="PROSITE" id="PS51710"/>
    </source>
</evidence>
<keyword evidence="3 6" id="KW-0547">Nucleotide-binding</keyword>
<dbReference type="InterPro" id="IPR023192">
    <property type="entry name" value="TGS-like_dom_sf"/>
</dbReference>
<keyword evidence="4 6" id="KW-0067">ATP-binding</keyword>
<keyword evidence="5" id="KW-0460">Magnesium</keyword>
<dbReference type="Gene3D" id="3.10.20.30">
    <property type="match status" value="1"/>
</dbReference>
<feature type="domain" description="OBG-type G" evidence="7">
    <location>
        <begin position="3"/>
        <end position="256"/>
    </location>
</feature>
<dbReference type="NCBIfam" id="TIGR00092">
    <property type="entry name" value="redox-regulated ATPase YchF"/>
    <property type="match status" value="1"/>
</dbReference>
<dbReference type="Pfam" id="PF06071">
    <property type="entry name" value="YchF-GTPase_C"/>
    <property type="match status" value="1"/>
</dbReference>
<feature type="domain" description="TGS" evidence="8">
    <location>
        <begin position="278"/>
        <end position="361"/>
    </location>
</feature>
<dbReference type="PIRSF" id="PIRSF006641">
    <property type="entry name" value="CHP00092"/>
    <property type="match status" value="1"/>
</dbReference>
<comment type="similarity">
    <text evidence="6">Belongs to the TRAFAC class OBG-HflX-like GTPase superfamily. OBG GTPase family. YchF/OLA1 subfamily.</text>
</comment>
<evidence type="ECO:0000313" key="9">
    <source>
        <dbReference type="EMBL" id="HGB14956.1"/>
    </source>
</evidence>
<accession>A0A7C3WR22</accession>
<evidence type="ECO:0000256" key="5">
    <source>
        <dbReference type="ARBA" id="ARBA00022842"/>
    </source>
</evidence>
<dbReference type="SUPFAM" id="SSF81271">
    <property type="entry name" value="TGS-like"/>
    <property type="match status" value="1"/>
</dbReference>
<dbReference type="PANTHER" id="PTHR23305:SF18">
    <property type="entry name" value="OBG-TYPE G DOMAIN-CONTAINING PROTEIN"/>
    <property type="match status" value="1"/>
</dbReference>
<dbReference type="GO" id="GO:0005525">
    <property type="term" value="F:GTP binding"/>
    <property type="evidence" value="ECO:0007669"/>
    <property type="project" value="InterPro"/>
</dbReference>
<sequence>MSWRCGLIGLPNAGKTTIFNALTAAGAETAVYPFSTINPNIGVVPVPDPNLEKLGELLKPERLTPATIEFVDVAGLIAGASKGEGLGNQFLAHIRDTDLLVHVVRCFDTPKCPHPLGSLDPVRDVEIVETELMLADLEILSRQRVKLEKKARSGSKNTAVALAALAKVEAGLNRGQWAKDVPLGKEEQEYLKTVALLTLKPYLFVANLSEAEFPKGPHFAALKELARKRGVPVVPILGDLEAELMELPEAERREFLQSLGLEEPGINRLIRESYRLLNLVTFYTIVGTEVRGWTVPAGTPAPKAAGRVHSDMEKGFIRAEVMRLEDLVRLGSPAKIKEAGLLQVEGRDHLVQDGEILTFRFQRGV</sequence>
<dbReference type="InterPro" id="IPR012675">
    <property type="entry name" value="Beta-grasp_dom_sf"/>
</dbReference>
<feature type="binding site" evidence="6">
    <location>
        <begin position="12"/>
        <end position="17"/>
    </location>
    <ligand>
        <name>ATP</name>
        <dbReference type="ChEBI" id="CHEBI:30616"/>
    </ligand>
</feature>
<evidence type="ECO:0000256" key="4">
    <source>
        <dbReference type="ARBA" id="ARBA00022840"/>
    </source>
</evidence>
<protein>
    <recommendedName>
        <fullName evidence="6">Ribosome-binding ATPase YchF</fullName>
    </recommendedName>
</protein>
<reference evidence="9" key="1">
    <citation type="journal article" date="2020" name="mSystems">
        <title>Genome- and Community-Level Interaction Insights into Carbon Utilization and Element Cycling Functions of Hydrothermarchaeota in Hydrothermal Sediment.</title>
        <authorList>
            <person name="Zhou Z."/>
            <person name="Liu Y."/>
            <person name="Xu W."/>
            <person name="Pan J."/>
            <person name="Luo Z.H."/>
            <person name="Li M."/>
        </authorList>
    </citation>
    <scope>NUCLEOTIDE SEQUENCE [LARGE SCALE GENOMIC DNA]</scope>
    <source>
        <strain evidence="9">SpSt-776</strain>
    </source>
</reference>
<dbReference type="InterPro" id="IPR004095">
    <property type="entry name" value="TGS"/>
</dbReference>
<dbReference type="GO" id="GO:0043023">
    <property type="term" value="F:ribosomal large subunit binding"/>
    <property type="evidence" value="ECO:0007669"/>
    <property type="project" value="UniProtKB-UniRule"/>
</dbReference>
<dbReference type="InterPro" id="IPR027417">
    <property type="entry name" value="P-loop_NTPase"/>
</dbReference>
<dbReference type="InterPro" id="IPR041706">
    <property type="entry name" value="YchF_N"/>
</dbReference>
<dbReference type="AlphaFoldDB" id="A0A7C3WR22"/>
<dbReference type="InterPro" id="IPR006073">
    <property type="entry name" value="GTP-bd"/>
</dbReference>
<dbReference type="InterPro" id="IPR013029">
    <property type="entry name" value="YchF_C"/>
</dbReference>
<dbReference type="PROSITE" id="PS51880">
    <property type="entry name" value="TGS"/>
    <property type="match status" value="1"/>
</dbReference>
<dbReference type="GO" id="GO:0016887">
    <property type="term" value="F:ATP hydrolysis activity"/>
    <property type="evidence" value="ECO:0007669"/>
    <property type="project" value="UniProtKB-UniRule"/>
</dbReference>
<gene>
    <name evidence="6 9" type="primary">ychF</name>
    <name evidence="9" type="ORF">ENV62_06960</name>
</gene>
<dbReference type="PRINTS" id="PR00326">
    <property type="entry name" value="GTP1OBG"/>
</dbReference>
<dbReference type="PROSITE" id="PS51710">
    <property type="entry name" value="G_OBG"/>
    <property type="match status" value="1"/>
</dbReference>
<comment type="cofactor">
    <cofactor evidence="1">
        <name>Mg(2+)</name>
        <dbReference type="ChEBI" id="CHEBI:18420"/>
    </cofactor>
</comment>
<dbReference type="InterPro" id="IPR031167">
    <property type="entry name" value="G_OBG"/>
</dbReference>
<dbReference type="Gene3D" id="3.40.50.300">
    <property type="entry name" value="P-loop containing nucleotide triphosphate hydrolases"/>
    <property type="match status" value="1"/>
</dbReference>
<dbReference type="GO" id="GO:0005737">
    <property type="term" value="C:cytoplasm"/>
    <property type="evidence" value="ECO:0007669"/>
    <property type="project" value="TreeGrafter"/>
</dbReference>
<evidence type="ECO:0000259" key="8">
    <source>
        <dbReference type="PROSITE" id="PS51880"/>
    </source>
</evidence>
<evidence type="ECO:0000256" key="1">
    <source>
        <dbReference type="ARBA" id="ARBA00001946"/>
    </source>
</evidence>
<comment type="function">
    <text evidence="6">ATPase that binds to both the 70S ribosome and the 50S ribosomal subunit in a nucleotide-independent manner.</text>
</comment>
<keyword evidence="2" id="KW-0479">Metal-binding</keyword>
<evidence type="ECO:0000256" key="3">
    <source>
        <dbReference type="ARBA" id="ARBA00022741"/>
    </source>
</evidence>
<dbReference type="PANTHER" id="PTHR23305">
    <property type="entry name" value="OBG GTPASE FAMILY"/>
    <property type="match status" value="1"/>
</dbReference>
<dbReference type="GO" id="GO:0046872">
    <property type="term" value="F:metal ion binding"/>
    <property type="evidence" value="ECO:0007669"/>
    <property type="project" value="UniProtKB-KW"/>
</dbReference>
<comment type="caution">
    <text evidence="9">The sequence shown here is derived from an EMBL/GenBank/DDBJ whole genome shotgun (WGS) entry which is preliminary data.</text>
</comment>
<dbReference type="HAMAP" id="MF_00944">
    <property type="entry name" value="YchF_OLA1_ATPase"/>
    <property type="match status" value="1"/>
</dbReference>
<dbReference type="InterPro" id="IPR004396">
    <property type="entry name" value="ATPase_YchF/OLA1"/>
</dbReference>
<organism evidence="9">
    <name type="scientific">Desulfobacca acetoxidans</name>
    <dbReference type="NCBI Taxonomy" id="60893"/>
    <lineage>
        <taxon>Bacteria</taxon>
        <taxon>Pseudomonadati</taxon>
        <taxon>Thermodesulfobacteriota</taxon>
        <taxon>Desulfobaccia</taxon>
        <taxon>Desulfobaccales</taxon>
        <taxon>Desulfobaccaceae</taxon>
        <taxon>Desulfobacca</taxon>
    </lineage>
</organism>